<evidence type="ECO:0000259" key="3">
    <source>
        <dbReference type="PROSITE" id="PS51667"/>
    </source>
</evidence>
<keyword evidence="1" id="KW-0539">Nucleus</keyword>
<reference evidence="4 5" key="1">
    <citation type="journal article" date="2011" name="Science">
        <title>The Selaginella genome identifies genetic changes associated with the evolution of vascular plants.</title>
        <authorList>
            <person name="Banks J.A."/>
            <person name="Nishiyama T."/>
            <person name="Hasebe M."/>
            <person name="Bowman J.L."/>
            <person name="Gribskov M."/>
            <person name="dePamphilis C."/>
            <person name="Albert V.A."/>
            <person name="Aono N."/>
            <person name="Aoyama T."/>
            <person name="Ambrose B.A."/>
            <person name="Ashton N.W."/>
            <person name="Axtell M.J."/>
            <person name="Barker E."/>
            <person name="Barker M.S."/>
            <person name="Bennetzen J.L."/>
            <person name="Bonawitz N.D."/>
            <person name="Chapple C."/>
            <person name="Cheng C."/>
            <person name="Correa L.G."/>
            <person name="Dacre M."/>
            <person name="DeBarry J."/>
            <person name="Dreyer I."/>
            <person name="Elias M."/>
            <person name="Engstrom E.M."/>
            <person name="Estelle M."/>
            <person name="Feng L."/>
            <person name="Finet C."/>
            <person name="Floyd S.K."/>
            <person name="Frommer W.B."/>
            <person name="Fujita T."/>
            <person name="Gramzow L."/>
            <person name="Gutensohn M."/>
            <person name="Harholt J."/>
            <person name="Hattori M."/>
            <person name="Heyl A."/>
            <person name="Hirai T."/>
            <person name="Hiwatashi Y."/>
            <person name="Ishikawa M."/>
            <person name="Iwata M."/>
            <person name="Karol K.G."/>
            <person name="Koehler B."/>
            <person name="Kolukisaoglu U."/>
            <person name="Kubo M."/>
            <person name="Kurata T."/>
            <person name="Lalonde S."/>
            <person name="Li K."/>
            <person name="Li Y."/>
            <person name="Litt A."/>
            <person name="Lyons E."/>
            <person name="Manning G."/>
            <person name="Maruyama T."/>
            <person name="Michael T.P."/>
            <person name="Mikami K."/>
            <person name="Miyazaki S."/>
            <person name="Morinaga S."/>
            <person name="Murata T."/>
            <person name="Mueller-Roeber B."/>
            <person name="Nelson D.R."/>
            <person name="Obara M."/>
            <person name="Oguri Y."/>
            <person name="Olmstead R.G."/>
            <person name="Onodera N."/>
            <person name="Petersen B.L."/>
            <person name="Pils B."/>
            <person name="Prigge M."/>
            <person name="Rensing S.A."/>
            <person name="Riano-Pachon D.M."/>
            <person name="Roberts A.W."/>
            <person name="Sato Y."/>
            <person name="Scheller H.V."/>
            <person name="Schulz B."/>
            <person name="Schulz C."/>
            <person name="Shakirov E.V."/>
            <person name="Shibagaki N."/>
            <person name="Shinohara N."/>
            <person name="Shippen D.E."/>
            <person name="Soerensen I."/>
            <person name="Sotooka R."/>
            <person name="Sugimoto N."/>
            <person name="Sugita M."/>
            <person name="Sumikawa N."/>
            <person name="Tanurdzic M."/>
            <person name="Theissen G."/>
            <person name="Ulvskov P."/>
            <person name="Wakazuki S."/>
            <person name="Weng J.K."/>
            <person name="Willats W.W."/>
            <person name="Wipf D."/>
            <person name="Wolf P.G."/>
            <person name="Yang L."/>
            <person name="Zimmer A.D."/>
            <person name="Zhu Q."/>
            <person name="Mitros T."/>
            <person name="Hellsten U."/>
            <person name="Loque D."/>
            <person name="Otillar R."/>
            <person name="Salamov A."/>
            <person name="Schmutz J."/>
            <person name="Shapiro H."/>
            <person name="Lindquist E."/>
            <person name="Lucas S."/>
            <person name="Rokhsar D."/>
            <person name="Grigoriev I.V."/>
        </authorList>
    </citation>
    <scope>NUCLEOTIDE SEQUENCE [LARGE SCALE GENOMIC DNA]</scope>
</reference>
<dbReference type="AlphaFoldDB" id="D8R8L8"/>
<protein>
    <recommendedName>
        <fullName evidence="3">WRC domain-containing protein</fullName>
    </recommendedName>
</protein>
<dbReference type="InParanoid" id="D8R8L8"/>
<feature type="compositionally biased region" description="Low complexity" evidence="2">
    <location>
        <begin position="610"/>
        <end position="624"/>
    </location>
</feature>
<keyword evidence="5" id="KW-1185">Reference proteome</keyword>
<feature type="compositionally biased region" description="Basic residues" evidence="2">
    <location>
        <begin position="570"/>
        <end position="580"/>
    </location>
</feature>
<feature type="compositionally biased region" description="Polar residues" evidence="2">
    <location>
        <begin position="263"/>
        <end position="272"/>
    </location>
</feature>
<dbReference type="HOGENOM" id="CLU_350725_0_0_1"/>
<dbReference type="KEGG" id="smo:SELMODRAFT_408536"/>
<dbReference type="PANTHER" id="PTHR34122:SF3">
    <property type="entry name" value="WRC DOMAIN-CONTAINING PROTEIN"/>
    <property type="match status" value="1"/>
</dbReference>
<feature type="compositionally biased region" description="Basic and acidic residues" evidence="2">
    <location>
        <begin position="775"/>
        <end position="786"/>
    </location>
</feature>
<feature type="compositionally biased region" description="Basic residues" evidence="2">
    <location>
        <begin position="735"/>
        <end position="744"/>
    </location>
</feature>
<evidence type="ECO:0000313" key="4">
    <source>
        <dbReference type="EMBL" id="EFJ32085.1"/>
    </source>
</evidence>
<name>D8R8L8_SELML</name>
<dbReference type="PANTHER" id="PTHR34122">
    <property type="entry name" value="EXPRESSED PROTEIN-RELATED"/>
    <property type="match status" value="1"/>
</dbReference>
<dbReference type="Pfam" id="PF08879">
    <property type="entry name" value="WRC"/>
    <property type="match status" value="1"/>
</dbReference>
<feature type="compositionally biased region" description="Polar residues" evidence="2">
    <location>
        <begin position="161"/>
        <end position="191"/>
    </location>
</feature>
<feature type="compositionally biased region" description="Low complexity" evidence="2">
    <location>
        <begin position="355"/>
        <end position="371"/>
    </location>
</feature>
<feature type="region of interest" description="Disordered" evidence="2">
    <location>
        <begin position="239"/>
        <end position="277"/>
    </location>
</feature>
<sequence>MESLSATVLPATLLQERDSKSSCSEAIPGSLSRSRRSTNWLDKLRASKGFSPEPKVEIEEFVRSLHGNSSGDSKSSGVTATAPLRSSAGNVVDCNAASGSGSGTTSEEKLCAVEDKVGFPAGDCKVEDDRRGEAEVAVVGTMDLVQFEQCDSFDPDGSKAKPSSSSGQCMKLSNSSEGLSQVCPSEGSSPEENGKGKSLSPGISNADNGNAIAPAKACGDYDVYAFGLPREDFEPSQGCVTTVKQQQRQQQRKRKQQRPRSCPKTSTFSPGQEVTGPLLQRRNLELLRLGSYYVQERGSPESEKANPVCRTQLALRQEYLTATPLNCSDEKKRSCASLTTSCMEKMRAFSLRSQSSTESDGNGSDSTSDSLTLRRRGMKQSKDLQGAICSKRRKLYAAGAPVTPFQVERTLSLQKDDHLQARRRTPQTNGFFDIASSMLRAPLGVSKTLPPPDDPPDHPASQPKDTLASSVYQVFMKAGKNGLTTREAVSKIIEEKLPGLGECSVVARVEVGKIVRTSPYFMELEESRFVLCSAITGIEDKASNKGPGAEKVKEQVYELQNWAALAVRRARTGKTRRKPIRDRSGLAVSVVGKPGSEENSKAAAPATALQQKQPQQHQQQQQQQREQEPPRKRRLKSVQQDSTGLGNRCNRSDGKGWHCPLLAQVGYLLCDHHLDRLRAKSGSKARRPNKNRAEKRANNNTTTKNSAGNHATAATNRNSNKGNNNVTTTNTGRGKQGKASHRNGFKAPAPPPTTNPSGREAWGSRQSLGVARVGRGSEKRQKKAEELQDESGGEEVTTFGLRF</sequence>
<feature type="region of interest" description="Disordered" evidence="2">
    <location>
        <begin position="443"/>
        <end position="466"/>
    </location>
</feature>
<feature type="region of interest" description="Disordered" evidence="2">
    <location>
        <begin position="679"/>
        <end position="803"/>
    </location>
</feature>
<evidence type="ECO:0000256" key="1">
    <source>
        <dbReference type="ARBA" id="ARBA00023242"/>
    </source>
</evidence>
<accession>D8R8L8</accession>
<feature type="region of interest" description="Disordered" evidence="2">
    <location>
        <begin position="150"/>
        <end position="205"/>
    </location>
</feature>
<feature type="compositionally biased region" description="Low complexity" evidence="2">
    <location>
        <begin position="698"/>
        <end position="731"/>
    </location>
</feature>
<dbReference type="InterPro" id="IPR014977">
    <property type="entry name" value="WRC_dom"/>
</dbReference>
<evidence type="ECO:0000256" key="2">
    <source>
        <dbReference type="SAM" id="MobiDB-lite"/>
    </source>
</evidence>
<feature type="region of interest" description="Disordered" evidence="2">
    <location>
        <begin position="352"/>
        <end position="385"/>
    </location>
</feature>
<evidence type="ECO:0000313" key="5">
    <source>
        <dbReference type="Proteomes" id="UP000001514"/>
    </source>
</evidence>
<dbReference type="PROSITE" id="PS51667">
    <property type="entry name" value="WRC"/>
    <property type="match status" value="1"/>
</dbReference>
<proteinExistence type="predicted"/>
<feature type="domain" description="WRC" evidence="3">
    <location>
        <begin position="643"/>
        <end position="687"/>
    </location>
</feature>
<feature type="region of interest" description="Disordered" evidence="2">
    <location>
        <begin position="570"/>
        <end position="655"/>
    </location>
</feature>
<dbReference type="Proteomes" id="UP000001514">
    <property type="component" value="Unassembled WGS sequence"/>
</dbReference>
<dbReference type="EMBL" id="GL377573">
    <property type="protein sequence ID" value="EFJ32085.1"/>
    <property type="molecule type" value="Genomic_DNA"/>
</dbReference>
<dbReference type="OrthoDB" id="1939239at2759"/>
<dbReference type="Gramene" id="EFJ32085">
    <property type="protein sequence ID" value="EFJ32085"/>
    <property type="gene ID" value="SELMODRAFT_408536"/>
</dbReference>
<feature type="region of interest" description="Disordered" evidence="2">
    <location>
        <begin position="1"/>
        <end position="35"/>
    </location>
</feature>
<feature type="compositionally biased region" description="Basic residues" evidence="2">
    <location>
        <begin position="679"/>
        <end position="690"/>
    </location>
</feature>
<gene>
    <name evidence="4" type="ORF">SELMODRAFT_408536</name>
</gene>
<organism evidence="5">
    <name type="scientific">Selaginella moellendorffii</name>
    <name type="common">Spikemoss</name>
    <dbReference type="NCBI Taxonomy" id="88036"/>
    <lineage>
        <taxon>Eukaryota</taxon>
        <taxon>Viridiplantae</taxon>
        <taxon>Streptophyta</taxon>
        <taxon>Embryophyta</taxon>
        <taxon>Tracheophyta</taxon>
        <taxon>Lycopodiopsida</taxon>
        <taxon>Selaginellales</taxon>
        <taxon>Selaginellaceae</taxon>
        <taxon>Selaginella</taxon>
    </lineage>
</organism>